<comment type="caution">
    <text evidence="2">The sequence shown here is derived from an EMBL/GenBank/DDBJ whole genome shotgun (WGS) entry which is preliminary data.</text>
</comment>
<proteinExistence type="predicted"/>
<sequence>MSKQLEDFIKANREQFDDLEPRLGLWNKIEGQLNFEQEEPEQPKKGDVRTFSLGFVLRMAAIIIVVMAVGFMLYIQKSAGTKVDYAKINPEYAQQRIRYASMVQAKRTELKELTKTNPELYKEFSADLTKMDSTYNRLNKDLATSPNQERVLRAMIRNLQIQTEVLNQQLNVIEQYNEFKDQQQNETKSI</sequence>
<keyword evidence="3" id="KW-1185">Reference proteome</keyword>
<keyword evidence="1" id="KW-1133">Transmembrane helix</keyword>
<accession>A0A2T5J597</accession>
<dbReference type="Proteomes" id="UP000244168">
    <property type="component" value="Unassembled WGS sequence"/>
</dbReference>
<keyword evidence="1" id="KW-0812">Transmembrane</keyword>
<reference evidence="2 3" key="1">
    <citation type="submission" date="2018-04" db="EMBL/GenBank/DDBJ databases">
        <title>Genomic Encyclopedia of Archaeal and Bacterial Type Strains, Phase II (KMG-II): from individual species to whole genera.</title>
        <authorList>
            <person name="Goeker M."/>
        </authorList>
    </citation>
    <scope>NUCLEOTIDE SEQUENCE [LARGE SCALE GENOMIC DNA]</scope>
    <source>
        <strain evidence="2 3">DSM 26809</strain>
    </source>
</reference>
<evidence type="ECO:0000313" key="3">
    <source>
        <dbReference type="Proteomes" id="UP000244168"/>
    </source>
</evidence>
<feature type="transmembrane region" description="Helical" evidence="1">
    <location>
        <begin position="55"/>
        <end position="75"/>
    </location>
</feature>
<evidence type="ECO:0000256" key="1">
    <source>
        <dbReference type="SAM" id="Phobius"/>
    </source>
</evidence>
<evidence type="ECO:0000313" key="2">
    <source>
        <dbReference type="EMBL" id="PTQ93158.1"/>
    </source>
</evidence>
<dbReference type="OrthoDB" id="1120747at2"/>
<protein>
    <submittedName>
        <fullName evidence="2">Uncharacterized protein</fullName>
    </submittedName>
</protein>
<dbReference type="AlphaFoldDB" id="A0A2T5J597"/>
<organism evidence="2 3">
    <name type="scientific">Mucilaginibacter yixingensis</name>
    <dbReference type="NCBI Taxonomy" id="1295612"/>
    <lineage>
        <taxon>Bacteria</taxon>
        <taxon>Pseudomonadati</taxon>
        <taxon>Bacteroidota</taxon>
        <taxon>Sphingobacteriia</taxon>
        <taxon>Sphingobacteriales</taxon>
        <taxon>Sphingobacteriaceae</taxon>
        <taxon>Mucilaginibacter</taxon>
    </lineage>
</organism>
<gene>
    <name evidence="2" type="ORF">C8P68_10930</name>
</gene>
<dbReference type="EMBL" id="QAOQ01000009">
    <property type="protein sequence ID" value="PTQ93158.1"/>
    <property type="molecule type" value="Genomic_DNA"/>
</dbReference>
<name>A0A2T5J597_9SPHI</name>
<keyword evidence="1" id="KW-0472">Membrane</keyword>
<dbReference type="RefSeq" id="WP_107830950.1">
    <property type="nucleotide sequence ID" value="NZ_CP160205.1"/>
</dbReference>